<keyword evidence="2" id="KW-0812">Transmembrane</keyword>
<evidence type="ECO:0000256" key="2">
    <source>
        <dbReference type="SAM" id="Phobius"/>
    </source>
</evidence>
<comment type="caution">
    <text evidence="3">The sequence shown here is derived from an EMBL/GenBank/DDBJ whole genome shotgun (WGS) entry which is preliminary data.</text>
</comment>
<sequence>MTSLALLAVLLAAGWYFYRQWRYTRFEALHHPGHPQYFGAALCAVYLFGMSTGLHALAARHPFYLEYLGKLLAMLPLQVGEKQTSAGLALHLALTLWCLLLAAVLPILLNDPLVRIRSLAQLVAFRLGAIDAVEGLAIKCEEDGTLVALTLDSGKVYAGILDEFNGPRVGKDWVAMTPVASGYRDDTGSLSLTTFYDIKLPEDTSFEIFKIIVSMKQIVSAQAFDLELYKQFQQAAAGQQDASSVAGGGSALERKSSVVAVTRHYFYLGLPIFLFLAPFMALKSTVLGLLAVVVAGFSSIAAESLRQRPNAKQVLETVPSPQTEGCAAPGQVGAPGGATLAGDEPRR</sequence>
<dbReference type="OrthoDB" id="6058926at2"/>
<organism evidence="3 4">
    <name type="scientific">Xanthomonas nasturtii</name>
    <dbReference type="NCBI Taxonomy" id="1843581"/>
    <lineage>
        <taxon>Bacteria</taxon>
        <taxon>Pseudomonadati</taxon>
        <taxon>Pseudomonadota</taxon>
        <taxon>Gammaproteobacteria</taxon>
        <taxon>Lysobacterales</taxon>
        <taxon>Lysobacteraceae</taxon>
        <taxon>Xanthomonas</taxon>
    </lineage>
</organism>
<name>A0A3E1KDV6_9XANT</name>
<dbReference type="Proteomes" id="UP000259570">
    <property type="component" value="Unassembled WGS sequence"/>
</dbReference>
<dbReference type="AlphaFoldDB" id="A0A3E1KDV6"/>
<keyword evidence="2" id="KW-1133">Transmembrane helix</keyword>
<dbReference type="RefSeq" id="WP_116906918.1">
    <property type="nucleotide sequence ID" value="NZ_CP142084.2"/>
</dbReference>
<evidence type="ECO:0000313" key="3">
    <source>
        <dbReference type="EMBL" id="RFF36790.1"/>
    </source>
</evidence>
<feature type="transmembrane region" description="Helical" evidence="2">
    <location>
        <begin position="35"/>
        <end position="57"/>
    </location>
</feature>
<protein>
    <submittedName>
        <fullName evidence="3">Uncharacterized protein</fullName>
    </submittedName>
</protein>
<proteinExistence type="predicted"/>
<accession>A0A3E1KDV6</accession>
<dbReference type="GeneID" id="97212671"/>
<evidence type="ECO:0000256" key="1">
    <source>
        <dbReference type="SAM" id="MobiDB-lite"/>
    </source>
</evidence>
<reference evidence="3 4" key="1">
    <citation type="submission" date="2018-08" db="EMBL/GenBank/DDBJ databases">
        <title>Genome sequencing of X. nasturtii WHRI 8984.</title>
        <authorList>
            <person name="Studholme D.J."/>
            <person name="Mchugh J."/>
            <person name="Vicente J."/>
        </authorList>
    </citation>
    <scope>NUCLEOTIDE SEQUENCE [LARGE SCALE GENOMIC DNA]</scope>
    <source>
        <strain evidence="3 4">WHRI 8984</strain>
    </source>
</reference>
<feature type="transmembrane region" description="Helical" evidence="2">
    <location>
        <begin position="264"/>
        <end position="281"/>
    </location>
</feature>
<feature type="transmembrane region" description="Helical" evidence="2">
    <location>
        <begin position="86"/>
        <end position="109"/>
    </location>
</feature>
<evidence type="ECO:0000313" key="4">
    <source>
        <dbReference type="Proteomes" id="UP000259570"/>
    </source>
</evidence>
<keyword evidence="2" id="KW-0472">Membrane</keyword>
<dbReference type="EMBL" id="QUZM01000077">
    <property type="protein sequence ID" value="RFF36790.1"/>
    <property type="molecule type" value="Genomic_DNA"/>
</dbReference>
<feature type="transmembrane region" description="Helical" evidence="2">
    <location>
        <begin position="287"/>
        <end position="305"/>
    </location>
</feature>
<feature type="region of interest" description="Disordered" evidence="1">
    <location>
        <begin position="317"/>
        <end position="347"/>
    </location>
</feature>
<gene>
    <name evidence="3" type="ORF">DZD52_20300</name>
</gene>